<reference evidence="4 5" key="1">
    <citation type="submission" date="2018-02" db="EMBL/GenBank/DDBJ databases">
        <title>Complete genome sequencing of Faecalibacterium prausnitzii strains isolated from the human gut.</title>
        <authorList>
            <person name="Fitzgerald B.C."/>
            <person name="Shkoporov A.N."/>
            <person name="Ross P.R."/>
            <person name="Hill C."/>
        </authorList>
    </citation>
    <scope>NUCLEOTIDE SEQUENCE [LARGE SCALE GENOMIC DNA]</scope>
    <source>
        <strain evidence="4 5">APC922/41-1</strain>
    </source>
</reference>
<feature type="transmembrane region" description="Helical" evidence="2">
    <location>
        <begin position="231"/>
        <end position="251"/>
    </location>
</feature>
<keyword evidence="2" id="KW-0472">Membrane</keyword>
<dbReference type="PANTHER" id="PTHR46558:SF13">
    <property type="entry name" value="HTH-TYPE TRANSCRIPTIONAL REGULATOR IMMR"/>
    <property type="match status" value="1"/>
</dbReference>
<comment type="caution">
    <text evidence="4">The sequence shown here is derived from an EMBL/GenBank/DDBJ whole genome shotgun (WGS) entry which is preliminary data.</text>
</comment>
<dbReference type="PROSITE" id="PS50943">
    <property type="entry name" value="HTH_CROC1"/>
    <property type="match status" value="1"/>
</dbReference>
<accession>A0A329UMM5</accession>
<evidence type="ECO:0000313" key="5">
    <source>
        <dbReference type="Proteomes" id="UP000250429"/>
    </source>
</evidence>
<dbReference type="GO" id="GO:0003677">
    <property type="term" value="F:DNA binding"/>
    <property type="evidence" value="ECO:0007669"/>
    <property type="project" value="UniProtKB-KW"/>
</dbReference>
<dbReference type="CDD" id="cd00093">
    <property type="entry name" value="HTH_XRE"/>
    <property type="match status" value="1"/>
</dbReference>
<keyword evidence="2" id="KW-1133">Transmembrane helix</keyword>
<dbReference type="Proteomes" id="UP000250429">
    <property type="component" value="Unassembled WGS sequence"/>
</dbReference>
<dbReference type="EMBL" id="PRLC01000006">
    <property type="protein sequence ID" value="RAW62276.1"/>
    <property type="molecule type" value="Genomic_DNA"/>
</dbReference>
<name>A0A329UMM5_9FIRM</name>
<dbReference type="InterPro" id="IPR001387">
    <property type="entry name" value="Cro/C1-type_HTH"/>
</dbReference>
<sequence>MEQNFELNKQAFGAFLAQLRREKGWTQKDLAERLYVSDKAVSKWERGLSVPDVSLLLPLAELLGISVTELLEGRRLEEQQLPANEVEALVKKALTIPKEPVEVRRGRVKKYLPVYLVCNVLGAVEALAVWNLGWVSEKMGTLLWVSCFFGFFFGAYYFFTEEVLPSYYDENRINYIAQGAFRMNIPGVYFNNHNWPIILRWARIWTVVTALAMPPLFAVGTWIGKRVGVELGWVIWALYLGSMVLSIIVPAKKYEFHARL</sequence>
<protein>
    <submittedName>
        <fullName evidence="4">XRE family transcriptional regulator</fullName>
    </submittedName>
</protein>
<dbReference type="SMART" id="SM00530">
    <property type="entry name" value="HTH_XRE"/>
    <property type="match status" value="1"/>
</dbReference>
<feature type="transmembrane region" description="Helical" evidence="2">
    <location>
        <begin position="114"/>
        <end position="135"/>
    </location>
</feature>
<dbReference type="Gene3D" id="1.10.260.40">
    <property type="entry name" value="lambda repressor-like DNA-binding domains"/>
    <property type="match status" value="1"/>
</dbReference>
<feature type="domain" description="HTH cro/C1-type" evidence="3">
    <location>
        <begin position="16"/>
        <end position="70"/>
    </location>
</feature>
<dbReference type="AlphaFoldDB" id="A0A329UMM5"/>
<keyword evidence="1" id="KW-0238">DNA-binding</keyword>
<dbReference type="InterPro" id="IPR010982">
    <property type="entry name" value="Lambda_DNA-bd_dom_sf"/>
</dbReference>
<dbReference type="PANTHER" id="PTHR46558">
    <property type="entry name" value="TRACRIPTIONAL REGULATORY PROTEIN-RELATED-RELATED"/>
    <property type="match status" value="1"/>
</dbReference>
<dbReference type="SUPFAM" id="SSF47413">
    <property type="entry name" value="lambda repressor-like DNA-binding domains"/>
    <property type="match status" value="1"/>
</dbReference>
<evidence type="ECO:0000259" key="3">
    <source>
        <dbReference type="PROSITE" id="PS50943"/>
    </source>
</evidence>
<feature type="transmembrane region" description="Helical" evidence="2">
    <location>
        <begin position="141"/>
        <end position="159"/>
    </location>
</feature>
<evidence type="ECO:0000313" key="4">
    <source>
        <dbReference type="EMBL" id="RAW62276.1"/>
    </source>
</evidence>
<organism evidence="4 5">
    <name type="scientific">Faecalibacterium hattorii</name>
    <dbReference type="NCBI Taxonomy" id="2935520"/>
    <lineage>
        <taxon>Bacteria</taxon>
        <taxon>Bacillati</taxon>
        <taxon>Bacillota</taxon>
        <taxon>Clostridia</taxon>
        <taxon>Eubacteriales</taxon>
        <taxon>Oscillospiraceae</taxon>
        <taxon>Faecalibacterium</taxon>
    </lineage>
</organism>
<evidence type="ECO:0000256" key="1">
    <source>
        <dbReference type="ARBA" id="ARBA00023125"/>
    </source>
</evidence>
<evidence type="ECO:0000256" key="2">
    <source>
        <dbReference type="SAM" id="Phobius"/>
    </source>
</evidence>
<proteinExistence type="predicted"/>
<keyword evidence="2" id="KW-0812">Transmembrane</keyword>
<dbReference type="Pfam" id="PF01381">
    <property type="entry name" value="HTH_3"/>
    <property type="match status" value="1"/>
</dbReference>
<gene>
    <name evidence="4" type="ORF">C4N23_05900</name>
</gene>
<feature type="transmembrane region" description="Helical" evidence="2">
    <location>
        <begin position="204"/>
        <end position="225"/>
    </location>
</feature>
<keyword evidence="5" id="KW-1185">Reference proteome</keyword>